<keyword evidence="2" id="KW-0472">Membrane</keyword>
<proteinExistence type="predicted"/>
<comment type="caution">
    <text evidence="3">The sequence shown here is derived from an EMBL/GenBank/DDBJ whole genome shotgun (WGS) entry which is preliminary data.</text>
</comment>
<feature type="transmembrane region" description="Helical" evidence="2">
    <location>
        <begin position="113"/>
        <end position="133"/>
    </location>
</feature>
<evidence type="ECO:0000313" key="3">
    <source>
        <dbReference type="EMBL" id="KAG6537501.1"/>
    </source>
</evidence>
<dbReference type="PANTHER" id="PTHR34064">
    <property type="entry name" value="OS04G0672300 PROTEIN"/>
    <property type="match status" value="1"/>
</dbReference>
<dbReference type="PANTHER" id="PTHR34064:SF3">
    <property type="entry name" value="OS04G0672300 PROTEIN"/>
    <property type="match status" value="1"/>
</dbReference>
<keyword evidence="4" id="KW-1185">Reference proteome</keyword>
<organism evidence="3 4">
    <name type="scientific">Zingiber officinale</name>
    <name type="common">Ginger</name>
    <name type="synonym">Amomum zingiber</name>
    <dbReference type="NCBI Taxonomy" id="94328"/>
    <lineage>
        <taxon>Eukaryota</taxon>
        <taxon>Viridiplantae</taxon>
        <taxon>Streptophyta</taxon>
        <taxon>Embryophyta</taxon>
        <taxon>Tracheophyta</taxon>
        <taxon>Spermatophyta</taxon>
        <taxon>Magnoliopsida</taxon>
        <taxon>Liliopsida</taxon>
        <taxon>Zingiberales</taxon>
        <taxon>Zingiberaceae</taxon>
        <taxon>Zingiber</taxon>
    </lineage>
</organism>
<evidence type="ECO:0000256" key="1">
    <source>
        <dbReference type="SAM" id="MobiDB-lite"/>
    </source>
</evidence>
<evidence type="ECO:0000256" key="2">
    <source>
        <dbReference type="SAM" id="Phobius"/>
    </source>
</evidence>
<keyword evidence="2" id="KW-0812">Transmembrane</keyword>
<name>A0A8J5I5D2_ZINOF</name>
<gene>
    <name evidence="3" type="ORF">ZIOFF_002595</name>
</gene>
<protein>
    <submittedName>
        <fullName evidence="3">Uncharacterized protein</fullName>
    </submittedName>
</protein>
<feature type="compositionally biased region" description="Low complexity" evidence="1">
    <location>
        <begin position="59"/>
        <end position="71"/>
    </location>
</feature>
<keyword evidence="2" id="KW-1133">Transmembrane helix</keyword>
<evidence type="ECO:0000313" key="4">
    <source>
        <dbReference type="Proteomes" id="UP000734854"/>
    </source>
</evidence>
<sequence length="150" mass="15910">MDSIPPPRNDGDKPDDGFVSVNVAELVAAADRPPATPRSMIKSLSRKGGPPRSGGVGGEAVAVAPEASEGSSAKDKPLYVAVEREAEAAAAVNRYRRAATVRRPAAWRDPRRVLLVFASLSCMGTLILLYFTLTMSRMNAGTSADEDDPR</sequence>
<dbReference type="AlphaFoldDB" id="A0A8J5I5D2"/>
<reference evidence="3 4" key="1">
    <citation type="submission" date="2020-08" db="EMBL/GenBank/DDBJ databases">
        <title>Plant Genome Project.</title>
        <authorList>
            <person name="Zhang R.-G."/>
        </authorList>
    </citation>
    <scope>NUCLEOTIDE SEQUENCE [LARGE SCALE GENOMIC DNA]</scope>
    <source>
        <tissue evidence="3">Rhizome</tissue>
    </source>
</reference>
<feature type="region of interest" description="Disordered" evidence="1">
    <location>
        <begin position="29"/>
        <end position="76"/>
    </location>
</feature>
<dbReference type="EMBL" id="JACMSC010000001">
    <property type="protein sequence ID" value="KAG6537501.1"/>
    <property type="molecule type" value="Genomic_DNA"/>
</dbReference>
<accession>A0A8J5I5D2</accession>
<dbReference type="Proteomes" id="UP000734854">
    <property type="component" value="Unassembled WGS sequence"/>
</dbReference>